<evidence type="ECO:0000256" key="2">
    <source>
        <dbReference type="ARBA" id="ARBA00023002"/>
    </source>
</evidence>
<evidence type="ECO:0000256" key="5">
    <source>
        <dbReference type="PROSITE-ProRule" id="PRU10007"/>
    </source>
</evidence>
<protein>
    <recommendedName>
        <fullName evidence="4">aldehyde dehydrogenase (NAD(+))</fullName>
        <ecNumber evidence="4">1.2.1.3</ecNumber>
    </recommendedName>
</protein>
<comment type="similarity">
    <text evidence="1 6">Belongs to the aldehyde dehydrogenase family.</text>
</comment>
<dbReference type="OrthoDB" id="310895at2759"/>
<dbReference type="InterPro" id="IPR016161">
    <property type="entry name" value="Ald_DH/histidinol_DH"/>
</dbReference>
<reference evidence="8" key="1">
    <citation type="submission" date="2019-01" db="EMBL/GenBank/DDBJ databases">
        <title>Colletotrichum abscissum LGMF1257.</title>
        <authorList>
            <person name="Baroncelli R."/>
        </authorList>
    </citation>
    <scope>NUCLEOTIDE SEQUENCE</scope>
    <source>
        <strain evidence="8">Ca142</strain>
    </source>
</reference>
<dbReference type="PANTHER" id="PTHR43720:SF2">
    <property type="entry name" value="2-AMINOMUCONIC SEMIALDEHYDE DEHYDROGENASE"/>
    <property type="match status" value="1"/>
</dbReference>
<dbReference type="GO" id="GO:0046394">
    <property type="term" value="P:carboxylic acid biosynthetic process"/>
    <property type="evidence" value="ECO:0007669"/>
    <property type="project" value="UniProtKB-ARBA"/>
</dbReference>
<accession>A0A9P9XRT0</accession>
<evidence type="ECO:0000256" key="1">
    <source>
        <dbReference type="ARBA" id="ARBA00009986"/>
    </source>
</evidence>
<dbReference type="SUPFAM" id="SSF53720">
    <property type="entry name" value="ALDH-like"/>
    <property type="match status" value="1"/>
</dbReference>
<sequence>MSAATLSLTAPNGTKISLPTGLFINNEFVKASSGSKITAINPSDESEIAAVEAASPEDVDKAVKAARAALNAPGWGDISATDRGRLMFKLADLVEANQETLATLETWNGGKPYGVALGEDVAETISTLRYYAGWADKIHGETIPTTPQKFAYTIKQPIGVCGQIIPWNYPIMMAAFKRHELILTSRKLGPALACGNTVVLKPAEQTPLSVLYFATLIKEAGFPPGVINIVNGLGREAGNALVSHTDVDKIAFTGSTATGRQIMKSASVNLKNITLETGGKSPLVVFSDADLDQAAKWGHVGIMSNQGQICTSTSRILVHEDVYQDYVARFKAICLENKVGNPFDDDTFQGPQITKIQYEKILGYIQAGKDEGAKLVTGGVPFKNVGDGKGFFIEPTVFSDVKKDMRIFQEEVFGPFVAITPFKTEEEAVSLANNTSYGLGAALFSRDIERCHRVAARLESGMVWINSSNDSDIRVPFGGVKQSGIGRELGEAGLAAYSQTKAVHVNMGFKL</sequence>
<evidence type="ECO:0000256" key="4">
    <source>
        <dbReference type="ARBA" id="ARBA00024226"/>
    </source>
</evidence>
<organism evidence="8 9">
    <name type="scientific">Colletotrichum abscissum</name>
    <dbReference type="NCBI Taxonomy" id="1671311"/>
    <lineage>
        <taxon>Eukaryota</taxon>
        <taxon>Fungi</taxon>
        <taxon>Dikarya</taxon>
        <taxon>Ascomycota</taxon>
        <taxon>Pezizomycotina</taxon>
        <taxon>Sordariomycetes</taxon>
        <taxon>Hypocreomycetidae</taxon>
        <taxon>Glomerellales</taxon>
        <taxon>Glomerellaceae</taxon>
        <taxon>Colletotrichum</taxon>
        <taxon>Colletotrichum acutatum species complex</taxon>
    </lineage>
</organism>
<dbReference type="PANTHER" id="PTHR43720">
    <property type="entry name" value="2-AMINOMUCONIC SEMIALDEHYDE DEHYDROGENASE"/>
    <property type="match status" value="1"/>
</dbReference>
<keyword evidence="2 6" id="KW-0560">Oxidoreductase</keyword>
<comment type="caution">
    <text evidence="8">The sequence shown here is derived from an EMBL/GenBank/DDBJ whole genome shotgun (WGS) entry which is preliminary data.</text>
</comment>
<keyword evidence="9" id="KW-1185">Reference proteome</keyword>
<feature type="active site" evidence="5">
    <location>
        <position position="276"/>
    </location>
</feature>
<evidence type="ECO:0000259" key="7">
    <source>
        <dbReference type="Pfam" id="PF00171"/>
    </source>
</evidence>
<dbReference type="PROSITE" id="PS00687">
    <property type="entry name" value="ALDEHYDE_DEHYDR_GLU"/>
    <property type="match status" value="1"/>
</dbReference>
<dbReference type="InterPro" id="IPR029510">
    <property type="entry name" value="Ald_DH_CS_GLU"/>
</dbReference>
<proteinExistence type="inferred from homology"/>
<dbReference type="Gene3D" id="3.40.605.10">
    <property type="entry name" value="Aldehyde Dehydrogenase, Chain A, domain 1"/>
    <property type="match status" value="1"/>
</dbReference>
<keyword evidence="3" id="KW-0520">NAD</keyword>
<dbReference type="FunFam" id="3.40.605.10:FF:000026">
    <property type="entry name" value="Aldehyde dehydrogenase, putative"/>
    <property type="match status" value="1"/>
</dbReference>
<evidence type="ECO:0000256" key="3">
    <source>
        <dbReference type="ARBA" id="ARBA00023027"/>
    </source>
</evidence>
<dbReference type="Proteomes" id="UP001056436">
    <property type="component" value="Unassembled WGS sequence"/>
</dbReference>
<dbReference type="Gene3D" id="3.40.309.10">
    <property type="entry name" value="Aldehyde Dehydrogenase, Chain A, domain 2"/>
    <property type="match status" value="1"/>
</dbReference>
<gene>
    <name evidence="8" type="ORF">CABS02_00140</name>
</gene>
<feature type="domain" description="Aldehyde dehydrogenase" evidence="7">
    <location>
        <begin position="28"/>
        <end position="503"/>
    </location>
</feature>
<dbReference type="EMBL" id="SDAQ01000001">
    <property type="protein sequence ID" value="KAI3559165.1"/>
    <property type="molecule type" value="Genomic_DNA"/>
</dbReference>
<dbReference type="InterPro" id="IPR015590">
    <property type="entry name" value="Aldehyde_DH_dom"/>
</dbReference>
<dbReference type="FunFam" id="3.40.605.10:FF:000050">
    <property type="entry name" value="Aldehyde dehydrogenase, mitochondrial"/>
    <property type="match status" value="1"/>
</dbReference>
<dbReference type="FunFam" id="3.40.309.10:FF:000012">
    <property type="entry name" value="Betaine aldehyde dehydrogenase"/>
    <property type="match status" value="1"/>
</dbReference>
<dbReference type="AlphaFoldDB" id="A0A9P9XRT0"/>
<dbReference type="InterPro" id="IPR016163">
    <property type="entry name" value="Ald_DH_C"/>
</dbReference>
<dbReference type="Pfam" id="PF00171">
    <property type="entry name" value="Aldedh"/>
    <property type="match status" value="1"/>
</dbReference>
<name>A0A9P9XRT0_9PEZI</name>
<dbReference type="GO" id="GO:0004029">
    <property type="term" value="F:aldehyde dehydrogenase (NAD+) activity"/>
    <property type="evidence" value="ECO:0007669"/>
    <property type="project" value="UniProtKB-EC"/>
</dbReference>
<evidence type="ECO:0000256" key="6">
    <source>
        <dbReference type="RuleBase" id="RU003345"/>
    </source>
</evidence>
<dbReference type="GO" id="GO:0006598">
    <property type="term" value="P:polyamine catabolic process"/>
    <property type="evidence" value="ECO:0007669"/>
    <property type="project" value="TreeGrafter"/>
</dbReference>
<dbReference type="InterPro" id="IPR016162">
    <property type="entry name" value="Ald_DH_N"/>
</dbReference>
<dbReference type="EC" id="1.2.1.3" evidence="4"/>
<evidence type="ECO:0000313" key="9">
    <source>
        <dbReference type="Proteomes" id="UP001056436"/>
    </source>
</evidence>
<evidence type="ECO:0000313" key="8">
    <source>
        <dbReference type="EMBL" id="KAI3559165.1"/>
    </source>
</evidence>